<dbReference type="FunFam" id="2.60.40.10:FF:000208">
    <property type="entry name" value="Butyrophilin subfamily 1 member A1"/>
    <property type="match status" value="1"/>
</dbReference>
<proteinExistence type="inferred from homology"/>
<dbReference type="GO" id="GO:0050852">
    <property type="term" value="P:T cell receptor signaling pathway"/>
    <property type="evidence" value="ECO:0007669"/>
    <property type="project" value="TreeGrafter"/>
</dbReference>
<dbReference type="Gene3D" id="2.60.40.10">
    <property type="entry name" value="Immunoglobulins"/>
    <property type="match status" value="2"/>
</dbReference>
<protein>
    <recommendedName>
        <fullName evidence="15">Butyrophilin subfamily 1 member A1</fullName>
    </recommendedName>
</protein>
<dbReference type="PANTHER" id="PTHR24100:SF149">
    <property type="entry name" value="BG-LIKE ANTIGEN 1-RELATED"/>
    <property type="match status" value="1"/>
</dbReference>
<dbReference type="GO" id="GO:0005102">
    <property type="term" value="F:signaling receptor binding"/>
    <property type="evidence" value="ECO:0007669"/>
    <property type="project" value="TreeGrafter"/>
</dbReference>
<dbReference type="GO" id="GO:0001817">
    <property type="term" value="P:regulation of cytokine production"/>
    <property type="evidence" value="ECO:0007669"/>
    <property type="project" value="TreeGrafter"/>
</dbReference>
<dbReference type="OMA" id="FMAVSTC"/>
<dbReference type="InterPro" id="IPR003879">
    <property type="entry name" value="Butyrophylin_SPRY"/>
</dbReference>
<keyword evidence="8" id="KW-0325">Glycoprotein</keyword>
<evidence type="ECO:0000256" key="9">
    <source>
        <dbReference type="ARBA" id="ARBA00023319"/>
    </source>
</evidence>
<keyword evidence="3 10" id="KW-0812">Transmembrane</keyword>
<evidence type="ECO:0000256" key="3">
    <source>
        <dbReference type="ARBA" id="ARBA00022692"/>
    </source>
</evidence>
<accession>K7F3N9</accession>
<evidence type="ECO:0000256" key="6">
    <source>
        <dbReference type="ARBA" id="ARBA00023136"/>
    </source>
</evidence>
<dbReference type="InterPro" id="IPR036179">
    <property type="entry name" value="Ig-like_dom_sf"/>
</dbReference>
<dbReference type="PANTHER" id="PTHR24100">
    <property type="entry name" value="BUTYROPHILIN"/>
    <property type="match status" value="1"/>
</dbReference>
<dbReference type="GO" id="GO:0009897">
    <property type="term" value="C:external side of plasma membrane"/>
    <property type="evidence" value="ECO:0007669"/>
    <property type="project" value="TreeGrafter"/>
</dbReference>
<evidence type="ECO:0000256" key="5">
    <source>
        <dbReference type="ARBA" id="ARBA00022989"/>
    </source>
</evidence>
<reference evidence="13" key="4">
    <citation type="submission" date="2025-09" db="UniProtKB">
        <authorList>
            <consortium name="Ensembl"/>
        </authorList>
    </citation>
    <scope>IDENTIFICATION</scope>
</reference>
<dbReference type="InterPro" id="IPR003877">
    <property type="entry name" value="SPRY_dom"/>
</dbReference>
<dbReference type="eggNOG" id="ENOG502QSRZ">
    <property type="taxonomic scope" value="Eukaryota"/>
</dbReference>
<dbReference type="InterPro" id="IPR013106">
    <property type="entry name" value="Ig_V-set"/>
</dbReference>
<dbReference type="EMBL" id="AGCU01057329">
    <property type="status" value="NOT_ANNOTATED_CDS"/>
    <property type="molecule type" value="Genomic_DNA"/>
</dbReference>
<dbReference type="EMBL" id="AGCU01057330">
    <property type="status" value="NOT_ANNOTATED_CDS"/>
    <property type="molecule type" value="Genomic_DNA"/>
</dbReference>
<dbReference type="PRINTS" id="PR01407">
    <property type="entry name" value="BUTYPHLNCDUF"/>
</dbReference>
<dbReference type="EMBL" id="AGCU01057328">
    <property type="status" value="NOT_ANNOTATED_CDS"/>
    <property type="molecule type" value="Genomic_DNA"/>
</dbReference>
<dbReference type="InterPro" id="IPR053896">
    <property type="entry name" value="BTN3A2-like_Ig-C"/>
</dbReference>
<dbReference type="InterPro" id="IPR013320">
    <property type="entry name" value="ConA-like_dom_sf"/>
</dbReference>
<organism evidence="13 14">
    <name type="scientific">Pelodiscus sinensis</name>
    <name type="common">Chinese softshell turtle</name>
    <name type="synonym">Trionyx sinensis</name>
    <dbReference type="NCBI Taxonomy" id="13735"/>
    <lineage>
        <taxon>Eukaryota</taxon>
        <taxon>Metazoa</taxon>
        <taxon>Chordata</taxon>
        <taxon>Craniata</taxon>
        <taxon>Vertebrata</taxon>
        <taxon>Euteleostomi</taxon>
        <taxon>Archelosauria</taxon>
        <taxon>Testudinata</taxon>
        <taxon>Testudines</taxon>
        <taxon>Cryptodira</taxon>
        <taxon>Trionychia</taxon>
        <taxon>Trionychidae</taxon>
        <taxon>Pelodiscus</taxon>
    </lineage>
</organism>
<feature type="domain" description="Ig-like" evidence="12">
    <location>
        <begin position="29"/>
        <end position="148"/>
    </location>
</feature>
<dbReference type="CDD" id="cd05713">
    <property type="entry name" value="IgV_MOG_like"/>
    <property type="match status" value="1"/>
</dbReference>
<reference evidence="14" key="2">
    <citation type="journal article" date="2013" name="Nat. Genet.">
        <title>The draft genomes of soft-shell turtle and green sea turtle yield insights into the development and evolution of the turtle-specific body plan.</title>
        <authorList>
            <person name="Wang Z."/>
            <person name="Pascual-Anaya J."/>
            <person name="Zadissa A."/>
            <person name="Li W."/>
            <person name="Niimura Y."/>
            <person name="Huang Z."/>
            <person name="Li C."/>
            <person name="White S."/>
            <person name="Xiong Z."/>
            <person name="Fang D."/>
            <person name="Wang B."/>
            <person name="Ming Y."/>
            <person name="Chen Y."/>
            <person name="Zheng Y."/>
            <person name="Kuraku S."/>
            <person name="Pignatelli M."/>
            <person name="Herrero J."/>
            <person name="Beal K."/>
            <person name="Nozawa M."/>
            <person name="Li Q."/>
            <person name="Wang J."/>
            <person name="Zhang H."/>
            <person name="Yu L."/>
            <person name="Shigenobu S."/>
            <person name="Wang J."/>
            <person name="Liu J."/>
            <person name="Flicek P."/>
            <person name="Searle S."/>
            <person name="Wang J."/>
            <person name="Kuratani S."/>
            <person name="Yin Y."/>
            <person name="Aken B."/>
            <person name="Zhang G."/>
            <person name="Irie N."/>
        </authorList>
    </citation>
    <scope>NUCLEOTIDE SEQUENCE [LARGE SCALE GENOMIC DNA]</scope>
    <source>
        <strain evidence="14">Daiwa-1</strain>
    </source>
</reference>
<dbReference type="Ensembl" id="ENSPSIT00000002658.1">
    <property type="protein sequence ID" value="ENSPSIP00000002649.1"/>
    <property type="gene ID" value="ENSPSIG00000002593.1"/>
</dbReference>
<evidence type="ECO:0000256" key="1">
    <source>
        <dbReference type="ARBA" id="ARBA00004479"/>
    </source>
</evidence>
<dbReference type="InterPro" id="IPR043136">
    <property type="entry name" value="B30.2/SPRY_sf"/>
</dbReference>
<dbReference type="Pfam" id="PF13765">
    <property type="entry name" value="PRY"/>
    <property type="match status" value="1"/>
</dbReference>
<comment type="subcellular location">
    <subcellularLocation>
        <location evidence="1">Membrane</location>
        <topology evidence="1">Single-pass type I membrane protein</topology>
    </subcellularLocation>
</comment>
<dbReference type="SUPFAM" id="SSF48726">
    <property type="entry name" value="Immunoglobulin"/>
    <property type="match status" value="2"/>
</dbReference>
<keyword evidence="14" id="KW-1185">Reference proteome</keyword>
<dbReference type="Proteomes" id="UP000007267">
    <property type="component" value="Unassembled WGS sequence"/>
</dbReference>
<evidence type="ECO:0000256" key="4">
    <source>
        <dbReference type="ARBA" id="ARBA00022729"/>
    </source>
</evidence>
<dbReference type="PROSITE" id="PS50835">
    <property type="entry name" value="IG_LIKE"/>
    <property type="match status" value="2"/>
</dbReference>
<dbReference type="Pfam" id="PF00622">
    <property type="entry name" value="SPRY"/>
    <property type="match status" value="1"/>
</dbReference>
<dbReference type="SUPFAM" id="SSF49899">
    <property type="entry name" value="Concanavalin A-like lectins/glucanases"/>
    <property type="match status" value="1"/>
</dbReference>
<keyword evidence="7" id="KW-1015">Disulfide bond</keyword>
<reference evidence="14" key="1">
    <citation type="submission" date="2011-10" db="EMBL/GenBank/DDBJ databases">
        <authorList>
            <consortium name="Soft-shell Turtle Genome Consortium"/>
        </authorList>
    </citation>
    <scope>NUCLEOTIDE SEQUENCE [LARGE SCALE GENOMIC DNA]</scope>
    <source>
        <strain evidence="14">Daiwa-1</strain>
    </source>
</reference>
<dbReference type="SMART" id="SM00589">
    <property type="entry name" value="PRY"/>
    <property type="match status" value="1"/>
</dbReference>
<sequence>LKPFLSKKGGGKEPGSLLVHGLLSLPPSPACHKSFKVIGPDRPIRALVGEDALLPCHLSPQMSAERMEVRWFRSMFSAVVHLYRDGRDQADQQIAQYKNRTKLLKDGIANGSVSLRIYNITPSDEGTYGCFFQSLSFYKEAILELQVTGLGTSPHLSVDGYRDGGIHVVCQSAGWYPEPQVLWRDARGQQLAPAMEEISRQADGLFNVHSAAVVTDASTQNLSCSVSNPRLGQGRTAALHIADVFLPRISPSQVALAVALAGVSCLLALAGYAFWKQHREKESLRAELERDREKSLAELGKCRVCLDWQRSWSQEEMRVCPGQAVTVILDPDTAHPSLGISESRRSVRWGLRQDVSDNPQRFDCETCVLGSGGFTSGRHYWEVEVGGGRAWAIGGAREAVRRKGWISFSPEEGIWAVDQCGSHYRARTTPDTLLPLNEGPHRIGVYLDYDQGLVSFYHPHMEVPIYTFTSSFSGTLYPFF</sequence>
<dbReference type="HOGENOM" id="CLU_013137_22_2_1"/>
<name>K7F3N9_PELSI</name>
<keyword evidence="5 10" id="KW-1133">Transmembrane helix</keyword>
<feature type="transmembrane region" description="Helical" evidence="10">
    <location>
        <begin position="254"/>
        <end position="275"/>
    </location>
</feature>
<dbReference type="InterPro" id="IPR013783">
    <property type="entry name" value="Ig-like_fold"/>
</dbReference>
<evidence type="ECO:0000256" key="2">
    <source>
        <dbReference type="ARBA" id="ARBA00007591"/>
    </source>
</evidence>
<evidence type="ECO:0000256" key="10">
    <source>
        <dbReference type="SAM" id="Phobius"/>
    </source>
</evidence>
<dbReference type="FunFam" id="2.60.40.10:FF:000088">
    <property type="entry name" value="Butyrophilin subfamily 1 member A1"/>
    <property type="match status" value="1"/>
</dbReference>
<dbReference type="AlphaFoldDB" id="K7F3N9"/>
<dbReference type="InterPro" id="IPR003599">
    <property type="entry name" value="Ig_sub"/>
</dbReference>
<keyword evidence="9" id="KW-0393">Immunoglobulin domain</keyword>
<reference evidence="13" key="3">
    <citation type="submission" date="2025-08" db="UniProtKB">
        <authorList>
            <consortium name="Ensembl"/>
        </authorList>
    </citation>
    <scope>IDENTIFICATION</scope>
</reference>
<dbReference type="InterPro" id="IPR050504">
    <property type="entry name" value="IgSF_BTN/MOG"/>
</dbReference>
<evidence type="ECO:0000313" key="13">
    <source>
        <dbReference type="Ensembl" id="ENSPSIP00000002649.1"/>
    </source>
</evidence>
<dbReference type="SMART" id="SM00406">
    <property type="entry name" value="IGv"/>
    <property type="match status" value="1"/>
</dbReference>
<evidence type="ECO:0000313" key="14">
    <source>
        <dbReference type="Proteomes" id="UP000007267"/>
    </source>
</evidence>
<evidence type="ECO:0000259" key="11">
    <source>
        <dbReference type="PROSITE" id="PS50188"/>
    </source>
</evidence>
<dbReference type="SMART" id="SM00409">
    <property type="entry name" value="IG"/>
    <property type="match status" value="1"/>
</dbReference>
<feature type="domain" description="Ig-like" evidence="12">
    <location>
        <begin position="154"/>
        <end position="240"/>
    </location>
</feature>
<dbReference type="InterPro" id="IPR001870">
    <property type="entry name" value="B30.2/SPRY"/>
</dbReference>
<dbReference type="Pfam" id="PF07686">
    <property type="entry name" value="V-set"/>
    <property type="match status" value="1"/>
</dbReference>
<dbReference type="Gene3D" id="2.60.120.920">
    <property type="match status" value="1"/>
</dbReference>
<evidence type="ECO:0000256" key="7">
    <source>
        <dbReference type="ARBA" id="ARBA00023157"/>
    </source>
</evidence>
<keyword evidence="4" id="KW-0732">Signal</keyword>
<dbReference type="Pfam" id="PF22705">
    <property type="entry name" value="C2-set_3"/>
    <property type="match status" value="1"/>
</dbReference>
<dbReference type="FunFam" id="2.60.120.920:FF:000004">
    <property type="entry name" value="Butyrophilin subfamily 1 member A1"/>
    <property type="match status" value="1"/>
</dbReference>
<dbReference type="CDD" id="cd12888">
    <property type="entry name" value="SPRY_PRY_TRIM7_like"/>
    <property type="match status" value="1"/>
</dbReference>
<dbReference type="InterPro" id="IPR006574">
    <property type="entry name" value="PRY"/>
</dbReference>
<dbReference type="InterPro" id="IPR007110">
    <property type="entry name" value="Ig-like_dom"/>
</dbReference>
<keyword evidence="6 10" id="KW-0472">Membrane</keyword>
<comment type="similarity">
    <text evidence="2">Belongs to the immunoglobulin superfamily. BTN/MOG family.</text>
</comment>
<evidence type="ECO:0000259" key="12">
    <source>
        <dbReference type="PROSITE" id="PS50835"/>
    </source>
</evidence>
<dbReference type="PROSITE" id="PS50188">
    <property type="entry name" value="B302_SPRY"/>
    <property type="match status" value="1"/>
</dbReference>
<feature type="domain" description="B30.2/SPRY" evidence="11">
    <location>
        <begin position="307"/>
        <end position="480"/>
    </location>
</feature>
<evidence type="ECO:0008006" key="15">
    <source>
        <dbReference type="Google" id="ProtNLM"/>
    </source>
</evidence>
<dbReference type="SMART" id="SM00449">
    <property type="entry name" value="SPRY"/>
    <property type="match status" value="1"/>
</dbReference>
<evidence type="ECO:0000256" key="8">
    <source>
        <dbReference type="ARBA" id="ARBA00023180"/>
    </source>
</evidence>
<dbReference type="GeneTree" id="ENSGT01120000271914"/>